<evidence type="ECO:0000313" key="2">
    <source>
        <dbReference type="EMBL" id="GGS39690.1"/>
    </source>
</evidence>
<evidence type="ECO:0000256" key="1">
    <source>
        <dbReference type="SAM" id="Phobius"/>
    </source>
</evidence>
<reference evidence="2" key="1">
    <citation type="journal article" date="2014" name="Int. J. Syst. Evol. Microbiol.">
        <title>Complete genome sequence of Corynebacterium casei LMG S-19264T (=DSM 44701T), isolated from a smear-ripened cheese.</title>
        <authorList>
            <consortium name="US DOE Joint Genome Institute (JGI-PGF)"/>
            <person name="Walter F."/>
            <person name="Albersmeier A."/>
            <person name="Kalinowski J."/>
            <person name="Ruckert C."/>
        </authorList>
    </citation>
    <scope>NUCLEOTIDE SEQUENCE</scope>
    <source>
        <strain evidence="2">JCM 4234</strain>
    </source>
</reference>
<evidence type="ECO:0008006" key="4">
    <source>
        <dbReference type="Google" id="ProtNLM"/>
    </source>
</evidence>
<accession>A0A918GKP8</accession>
<keyword evidence="1" id="KW-1133">Transmembrane helix</keyword>
<keyword evidence="1" id="KW-0812">Transmembrane</keyword>
<name>A0A918GKP8_STRGD</name>
<comment type="caution">
    <text evidence="2">The sequence shown here is derived from an EMBL/GenBank/DDBJ whole genome shotgun (WGS) entry which is preliminary data.</text>
</comment>
<gene>
    <name evidence="2" type="ORF">GCM10010238_31260</name>
</gene>
<protein>
    <recommendedName>
        <fullName evidence="4">Polysaccharide chain length determinant N-terminal domain-containing protein</fullName>
    </recommendedName>
</protein>
<dbReference type="Proteomes" id="UP000653493">
    <property type="component" value="Unassembled WGS sequence"/>
</dbReference>
<feature type="transmembrane region" description="Helical" evidence="1">
    <location>
        <begin position="176"/>
        <end position="195"/>
    </location>
</feature>
<keyword evidence="3" id="KW-1185">Reference proteome</keyword>
<organism evidence="2 3">
    <name type="scientific">Streptomyces griseoviridis</name>
    <dbReference type="NCBI Taxonomy" id="45398"/>
    <lineage>
        <taxon>Bacteria</taxon>
        <taxon>Bacillati</taxon>
        <taxon>Actinomycetota</taxon>
        <taxon>Actinomycetes</taxon>
        <taxon>Kitasatosporales</taxon>
        <taxon>Streptomycetaceae</taxon>
        <taxon>Streptomyces</taxon>
    </lineage>
</organism>
<dbReference type="EMBL" id="BMSL01000007">
    <property type="protein sequence ID" value="GGS39690.1"/>
    <property type="molecule type" value="Genomic_DNA"/>
</dbReference>
<keyword evidence="1" id="KW-0472">Membrane</keyword>
<proteinExistence type="predicted"/>
<sequence>MSPRDVAEALLRRWYVVLLGLLLTAAGAFQVLHPAPRYVSSAVVVLKPPVTGSQPNQLTNLQPPLATLSYGIVQRLESAEGRAELAAAGVREPYQLVPRNSGTSATPSYLIPSVQVQARRSDAGAADAAVRRIIDVYTRHVTAVQEAQGIAPAARIGASVLVAPSAAPVRGVRSRALAGTALLGLTGTFLGALWCDRYARRRGGRLLRTGGVPVTG</sequence>
<evidence type="ECO:0000313" key="3">
    <source>
        <dbReference type="Proteomes" id="UP000653493"/>
    </source>
</evidence>
<reference evidence="2" key="2">
    <citation type="submission" date="2020-09" db="EMBL/GenBank/DDBJ databases">
        <authorList>
            <person name="Sun Q."/>
            <person name="Ohkuma M."/>
        </authorList>
    </citation>
    <scope>NUCLEOTIDE SEQUENCE</scope>
    <source>
        <strain evidence="2">JCM 4234</strain>
    </source>
</reference>
<dbReference type="AlphaFoldDB" id="A0A918GKP8"/>